<reference evidence="2" key="1">
    <citation type="submission" date="2017-05" db="EMBL/GenBank/DDBJ databases">
        <authorList>
            <person name="Giani T."/>
            <person name="Arena F."/>
            <person name="Pollini S."/>
            <person name="Di Pilato V."/>
            <person name="D'Andrea M.M."/>
            <person name="Henrici De Angelis L."/>
            <person name="Bassetti M."/>
            <person name="Rossolini G.M."/>
        </authorList>
    </citation>
    <scope>NUCLEOTIDE SEQUENCE [LARGE SCALE GENOMIC DNA]</scope>
    <source>
        <strain evidence="2">S567_C10_BS</strain>
    </source>
</reference>
<sequence length="121" mass="12924">MSIRSKPLNRNYVLLPWVALLLAMFITWASTRDYSGAPPARIFAKTAVSTAVGNITSIHLHETSSSTSTTLVTDVGSFHVRGAVSAALGDGVTLTKETTGSTERTFACIESKIKTGCYDLL</sequence>
<dbReference type="EMBL" id="NFFZ01000004">
    <property type="protein sequence ID" value="OTI63061.1"/>
    <property type="molecule type" value="Genomic_DNA"/>
</dbReference>
<name>A0A241XRD1_PSEAI</name>
<gene>
    <name evidence="1" type="ORF">CAZ10_09475</name>
</gene>
<evidence type="ECO:0000313" key="2">
    <source>
        <dbReference type="Proteomes" id="UP000194857"/>
    </source>
</evidence>
<dbReference type="Proteomes" id="UP000194857">
    <property type="component" value="Unassembled WGS sequence"/>
</dbReference>
<protein>
    <submittedName>
        <fullName evidence="1">Uncharacterized protein</fullName>
    </submittedName>
</protein>
<accession>A0A241XRD1</accession>
<proteinExistence type="predicted"/>
<organism evidence="1 2">
    <name type="scientific">Pseudomonas aeruginosa</name>
    <dbReference type="NCBI Taxonomy" id="287"/>
    <lineage>
        <taxon>Bacteria</taxon>
        <taxon>Pseudomonadati</taxon>
        <taxon>Pseudomonadota</taxon>
        <taxon>Gammaproteobacteria</taxon>
        <taxon>Pseudomonadales</taxon>
        <taxon>Pseudomonadaceae</taxon>
        <taxon>Pseudomonas</taxon>
    </lineage>
</organism>
<comment type="caution">
    <text evidence="1">The sequence shown here is derived from an EMBL/GenBank/DDBJ whole genome shotgun (WGS) entry which is preliminary data.</text>
</comment>
<dbReference type="AlphaFoldDB" id="A0A241XRD1"/>
<evidence type="ECO:0000313" key="1">
    <source>
        <dbReference type="EMBL" id="OTI63061.1"/>
    </source>
</evidence>